<evidence type="ECO:0000313" key="8">
    <source>
        <dbReference type="Proteomes" id="UP000515734"/>
    </source>
</evidence>
<evidence type="ECO:0000256" key="1">
    <source>
        <dbReference type="ARBA" id="ARBA00004776"/>
    </source>
</evidence>
<dbReference type="AlphaFoldDB" id="A0A6S6P543"/>
<dbReference type="SUPFAM" id="SSF53448">
    <property type="entry name" value="Nucleotide-diphospho-sugar transferases"/>
    <property type="match status" value="1"/>
</dbReference>
<dbReference type="EMBL" id="AP023287">
    <property type="protein sequence ID" value="BCI53784.1"/>
    <property type="molecule type" value="Genomic_DNA"/>
</dbReference>
<protein>
    <submittedName>
        <fullName evidence="7">Glycosyl transferase</fullName>
    </submittedName>
</protein>
<keyword evidence="3" id="KW-0328">Glycosyltransferase</keyword>
<reference evidence="7 8" key="1">
    <citation type="submission" date="2020-07" db="EMBL/GenBank/DDBJ databases">
        <title>Complete genome sequence of Mycolicibacterium litorale like strain isolated from cardiac implantable electronic device infection.</title>
        <authorList>
            <person name="Fukano H."/>
            <person name="Miyama H."/>
            <person name="Hoshino Y."/>
        </authorList>
    </citation>
    <scope>NUCLEOTIDE SEQUENCE [LARGE SCALE GENOMIC DNA]</scope>
    <source>
        <strain evidence="7 8">NIIDNTM18</strain>
    </source>
</reference>
<evidence type="ECO:0000259" key="6">
    <source>
        <dbReference type="Pfam" id="PF00535"/>
    </source>
</evidence>
<evidence type="ECO:0000313" key="7">
    <source>
        <dbReference type="EMBL" id="BCI53784.1"/>
    </source>
</evidence>
<dbReference type="PANTHER" id="PTHR43179:SF12">
    <property type="entry name" value="GALACTOFURANOSYLTRANSFERASE GLFT2"/>
    <property type="match status" value="1"/>
</dbReference>
<dbReference type="InterPro" id="IPR001173">
    <property type="entry name" value="Glyco_trans_2-like"/>
</dbReference>
<accession>A0A6S6P543</accession>
<dbReference type="CDD" id="cd00761">
    <property type="entry name" value="Glyco_tranf_GTA_type"/>
    <property type="match status" value="1"/>
</dbReference>
<dbReference type="PANTHER" id="PTHR43179">
    <property type="entry name" value="RHAMNOSYLTRANSFERASE WBBL"/>
    <property type="match status" value="1"/>
</dbReference>
<name>A0A6S6P543_9MYCO</name>
<dbReference type="InterPro" id="IPR029044">
    <property type="entry name" value="Nucleotide-diphossugar_trans"/>
</dbReference>
<comment type="pathway">
    <text evidence="1">Cell wall biogenesis; cell wall polysaccharide biosynthesis.</text>
</comment>
<sequence length="278" mass="31417">MIIDYERMPVVAAIPNYNMGSHLRRLLPQVLEQGYDHVFVLDDASTDDSAEVVGGFGDAVTLVRSATNQGAGANRNQIIGQVDDATVIHFIDADMDIATPRSAAVARELFARYAPDGVGAIGGLVRRADGSQEPFNYGPVFSLRTNVTSFPWMVDRIRHHPRLVEVFRRTGMPGTRQWPNILESPRPTETYWLHEGNMLIHAGAFRAVGGYDPEFRSHEAQDLAIRLDRIGAKRRFDPSIEVVHHYIDVRGKNRSRYEREAVRYMIRKHGLVRFLTDH</sequence>
<comment type="similarity">
    <text evidence="2">Belongs to the glycosyltransferase 2 family.</text>
</comment>
<evidence type="ECO:0000256" key="4">
    <source>
        <dbReference type="ARBA" id="ARBA00022679"/>
    </source>
</evidence>
<dbReference type="RefSeq" id="WP_232100317.1">
    <property type="nucleotide sequence ID" value="NZ_AP023287.1"/>
</dbReference>
<dbReference type="Proteomes" id="UP000515734">
    <property type="component" value="Chromosome"/>
</dbReference>
<dbReference type="GO" id="GO:0071555">
    <property type="term" value="P:cell wall organization"/>
    <property type="evidence" value="ECO:0007669"/>
    <property type="project" value="UniProtKB-KW"/>
</dbReference>
<gene>
    <name evidence="7" type="ORF">NIIDNTM18_30620</name>
</gene>
<organism evidence="7 8">
    <name type="scientific">Mycolicibacterium litorale</name>
    <dbReference type="NCBI Taxonomy" id="758802"/>
    <lineage>
        <taxon>Bacteria</taxon>
        <taxon>Bacillati</taxon>
        <taxon>Actinomycetota</taxon>
        <taxon>Actinomycetes</taxon>
        <taxon>Mycobacteriales</taxon>
        <taxon>Mycobacteriaceae</taxon>
        <taxon>Mycolicibacterium</taxon>
    </lineage>
</organism>
<feature type="domain" description="Glycosyltransferase 2-like" evidence="6">
    <location>
        <begin position="13"/>
        <end position="95"/>
    </location>
</feature>
<keyword evidence="4 7" id="KW-0808">Transferase</keyword>
<evidence type="ECO:0000256" key="3">
    <source>
        <dbReference type="ARBA" id="ARBA00022676"/>
    </source>
</evidence>
<dbReference type="GO" id="GO:0016757">
    <property type="term" value="F:glycosyltransferase activity"/>
    <property type="evidence" value="ECO:0007669"/>
    <property type="project" value="UniProtKB-KW"/>
</dbReference>
<keyword evidence="5" id="KW-0961">Cell wall biogenesis/degradation</keyword>
<dbReference type="Gene3D" id="3.90.550.10">
    <property type="entry name" value="Spore Coat Polysaccharide Biosynthesis Protein SpsA, Chain A"/>
    <property type="match status" value="1"/>
</dbReference>
<evidence type="ECO:0000256" key="5">
    <source>
        <dbReference type="ARBA" id="ARBA00023316"/>
    </source>
</evidence>
<evidence type="ECO:0000256" key="2">
    <source>
        <dbReference type="ARBA" id="ARBA00006739"/>
    </source>
</evidence>
<dbReference type="Pfam" id="PF00535">
    <property type="entry name" value="Glycos_transf_2"/>
    <property type="match status" value="1"/>
</dbReference>
<proteinExistence type="inferred from homology"/>